<dbReference type="VEuPathDB" id="FungiDB:VP01_3859g2"/>
<dbReference type="AlphaFoldDB" id="A0A0L6UT65"/>
<comment type="caution">
    <text evidence="1">The sequence shown here is derived from an EMBL/GenBank/DDBJ whole genome shotgun (WGS) entry which is preliminary data.</text>
</comment>
<reference evidence="1 2" key="1">
    <citation type="submission" date="2015-08" db="EMBL/GenBank/DDBJ databases">
        <title>Next Generation Sequencing and Analysis of the Genome of Puccinia sorghi L Schw, the Causal Agent of Maize Common Rust.</title>
        <authorList>
            <person name="Rochi L."/>
            <person name="Burguener G."/>
            <person name="Darino M."/>
            <person name="Turjanski A."/>
            <person name="Kreff E."/>
            <person name="Dieguez M.J."/>
            <person name="Sacco F."/>
        </authorList>
    </citation>
    <scope>NUCLEOTIDE SEQUENCE [LARGE SCALE GENOMIC DNA]</scope>
    <source>
        <strain evidence="1 2">RO10H11247</strain>
    </source>
</reference>
<dbReference type="Proteomes" id="UP000037035">
    <property type="component" value="Unassembled WGS sequence"/>
</dbReference>
<dbReference type="STRING" id="27349.A0A0L6UT65"/>
<organism evidence="1 2">
    <name type="scientific">Puccinia sorghi</name>
    <dbReference type="NCBI Taxonomy" id="27349"/>
    <lineage>
        <taxon>Eukaryota</taxon>
        <taxon>Fungi</taxon>
        <taxon>Dikarya</taxon>
        <taxon>Basidiomycota</taxon>
        <taxon>Pucciniomycotina</taxon>
        <taxon>Pucciniomycetes</taxon>
        <taxon>Pucciniales</taxon>
        <taxon>Pucciniaceae</taxon>
        <taxon>Puccinia</taxon>
    </lineage>
</organism>
<dbReference type="EMBL" id="LAVV01008900">
    <property type="protein sequence ID" value="KNZ51694.1"/>
    <property type="molecule type" value="Genomic_DNA"/>
</dbReference>
<name>A0A0L6UT65_9BASI</name>
<accession>A0A0L6UT65</accession>
<keyword evidence="2" id="KW-1185">Reference proteome</keyword>
<proteinExistence type="predicted"/>
<sequence length="106" mass="12047">MFLIQCRCSSKVHILTRQEEVRQAALLMWKDHITLVVALYKAGKSNGTLYLDNGKSCDHKSGHFLYKKFLIKKQGPNSFTHSSSDGFAQTLKSTHQALRSSLTQYQ</sequence>
<gene>
    <name evidence="1" type="ORF">VP01_3859g2</name>
</gene>
<dbReference type="OrthoDB" id="3233140at2759"/>
<protein>
    <submittedName>
        <fullName evidence="1">Uncharacterized protein</fullName>
    </submittedName>
</protein>
<evidence type="ECO:0000313" key="2">
    <source>
        <dbReference type="Proteomes" id="UP000037035"/>
    </source>
</evidence>
<dbReference type="Gene3D" id="2.60.40.1180">
    <property type="entry name" value="Golgi alpha-mannosidase II"/>
    <property type="match status" value="1"/>
</dbReference>
<dbReference type="InterPro" id="IPR013780">
    <property type="entry name" value="Glyco_hydro_b"/>
</dbReference>
<evidence type="ECO:0000313" key="1">
    <source>
        <dbReference type="EMBL" id="KNZ51694.1"/>
    </source>
</evidence>